<evidence type="ECO:0000256" key="5">
    <source>
        <dbReference type="ARBA" id="ARBA00023159"/>
    </source>
</evidence>
<protein>
    <recommendedName>
        <fullName evidence="3 9">Mediator of RNA polymerase II transcription subunit 8</fullName>
    </recommendedName>
    <alternativeName>
        <fullName evidence="8 9">Mediator complex subunit 8</fullName>
    </alternativeName>
</protein>
<keyword evidence="6 9" id="KW-0804">Transcription</keyword>
<sequence>MAQAALGTEDLKALEQTRQRLYQLKSNIISLQTDVMRSNPLPQWSSLQASISILVTNIETLTTHLSKNADQLNRTVVYPSTNYPGRTQEALLGQLLRKKLEPSVEGWVAEGRAIQDEAEQKGGDEEELWNWARSWLGPRLQKYAMQESSDNYTAEERAGGIENVNTGLRRKLEDNHHDSDEEDEEEDDEDEDMEDVTTDTNGAGSRDGQFGMGEVMRDPAGKTRSEDDILRFAYKQQEHPLSGNKLNAD</sequence>
<name>A0A8H8UFH3_9HELO</name>
<evidence type="ECO:0000256" key="7">
    <source>
        <dbReference type="ARBA" id="ARBA00023242"/>
    </source>
</evidence>
<dbReference type="Pfam" id="PF10232">
    <property type="entry name" value="Med8"/>
    <property type="match status" value="1"/>
</dbReference>
<keyword evidence="12" id="KW-1185">Reference proteome</keyword>
<dbReference type="OrthoDB" id="5329317at2759"/>
<comment type="similarity">
    <text evidence="2 9">Belongs to the Mediator complex subunit 8 family.</text>
</comment>
<dbReference type="InterPro" id="IPR019364">
    <property type="entry name" value="Mediatior_Med8_fun/met"/>
</dbReference>
<dbReference type="EMBL" id="QGMJ01000005">
    <property type="protein sequence ID" value="TVY45855.1"/>
    <property type="molecule type" value="Genomic_DNA"/>
</dbReference>
<organism evidence="11 12">
    <name type="scientific">Lachnellula subtilissima</name>
    <dbReference type="NCBI Taxonomy" id="602034"/>
    <lineage>
        <taxon>Eukaryota</taxon>
        <taxon>Fungi</taxon>
        <taxon>Dikarya</taxon>
        <taxon>Ascomycota</taxon>
        <taxon>Pezizomycotina</taxon>
        <taxon>Leotiomycetes</taxon>
        <taxon>Helotiales</taxon>
        <taxon>Lachnaceae</taxon>
        <taxon>Lachnellula</taxon>
    </lineage>
</organism>
<evidence type="ECO:0000313" key="12">
    <source>
        <dbReference type="Proteomes" id="UP000462212"/>
    </source>
</evidence>
<keyword evidence="4 9" id="KW-0805">Transcription regulation</keyword>
<dbReference type="GO" id="GO:0016592">
    <property type="term" value="C:mediator complex"/>
    <property type="evidence" value="ECO:0007669"/>
    <property type="project" value="InterPro"/>
</dbReference>
<evidence type="ECO:0000256" key="3">
    <source>
        <dbReference type="ARBA" id="ARBA00020637"/>
    </source>
</evidence>
<dbReference type="Gene3D" id="6.10.250.2610">
    <property type="match status" value="1"/>
</dbReference>
<dbReference type="Gene3D" id="1.20.58.1710">
    <property type="match status" value="1"/>
</dbReference>
<feature type="compositionally biased region" description="Basic and acidic residues" evidence="10">
    <location>
        <begin position="170"/>
        <end position="179"/>
    </location>
</feature>
<evidence type="ECO:0000256" key="4">
    <source>
        <dbReference type="ARBA" id="ARBA00023015"/>
    </source>
</evidence>
<keyword evidence="7 9" id="KW-0539">Nucleus</keyword>
<dbReference type="AlphaFoldDB" id="A0A8H8UFH3"/>
<dbReference type="GO" id="GO:0000978">
    <property type="term" value="F:RNA polymerase II cis-regulatory region sequence-specific DNA binding"/>
    <property type="evidence" value="ECO:0007669"/>
    <property type="project" value="TreeGrafter"/>
</dbReference>
<feature type="compositionally biased region" description="Basic and acidic residues" evidence="10">
    <location>
        <begin position="215"/>
        <end position="230"/>
    </location>
</feature>
<evidence type="ECO:0000256" key="6">
    <source>
        <dbReference type="ARBA" id="ARBA00023163"/>
    </source>
</evidence>
<comment type="subunit">
    <text evidence="9">Component of the Mediator complex.</text>
</comment>
<accession>A0A8H8UFH3</accession>
<dbReference type="GO" id="GO:0070847">
    <property type="term" value="C:core mediator complex"/>
    <property type="evidence" value="ECO:0007669"/>
    <property type="project" value="TreeGrafter"/>
</dbReference>
<proteinExistence type="inferred from homology"/>
<reference evidence="11 12" key="1">
    <citation type="submission" date="2018-05" db="EMBL/GenBank/DDBJ databases">
        <title>Genome sequencing and assembly of the regulated plant pathogen Lachnellula willkommii and related sister species for the development of diagnostic species identification markers.</title>
        <authorList>
            <person name="Giroux E."/>
            <person name="Bilodeau G."/>
        </authorList>
    </citation>
    <scope>NUCLEOTIDE SEQUENCE [LARGE SCALE GENOMIC DNA]</scope>
    <source>
        <strain evidence="11 12">CBS 197.66</strain>
    </source>
</reference>
<dbReference type="PANTHER" id="PTHR13074:SF9">
    <property type="entry name" value="MEDIATOR OF RNA POLYMERASE II TRANSCRIPTION SUBUNIT 8"/>
    <property type="match status" value="1"/>
</dbReference>
<dbReference type="GO" id="GO:0006357">
    <property type="term" value="P:regulation of transcription by RNA polymerase II"/>
    <property type="evidence" value="ECO:0007669"/>
    <property type="project" value="InterPro"/>
</dbReference>
<evidence type="ECO:0000256" key="9">
    <source>
        <dbReference type="RuleBase" id="RU364144"/>
    </source>
</evidence>
<evidence type="ECO:0000313" key="11">
    <source>
        <dbReference type="EMBL" id="TVY45855.1"/>
    </source>
</evidence>
<comment type="caution">
    <text evidence="11">The sequence shown here is derived from an EMBL/GenBank/DDBJ whole genome shotgun (WGS) entry which is preliminary data.</text>
</comment>
<dbReference type="PANTHER" id="PTHR13074">
    <property type="entry name" value="MEDIATOR OF RNA POLYMERASE II TRANSCRIPTION SUBUNIT 8"/>
    <property type="match status" value="1"/>
</dbReference>
<evidence type="ECO:0000256" key="2">
    <source>
        <dbReference type="ARBA" id="ARBA00005716"/>
    </source>
</evidence>
<gene>
    <name evidence="9 11" type="primary">MED8</name>
    <name evidence="11" type="ORF">LSUB1_G000087</name>
</gene>
<keyword evidence="5 9" id="KW-0010">Activator</keyword>
<evidence type="ECO:0000256" key="1">
    <source>
        <dbReference type="ARBA" id="ARBA00004123"/>
    </source>
</evidence>
<comment type="subcellular location">
    <subcellularLocation>
        <location evidence="1 9">Nucleus</location>
    </subcellularLocation>
</comment>
<feature type="region of interest" description="Disordered" evidence="10">
    <location>
        <begin position="151"/>
        <end position="249"/>
    </location>
</feature>
<evidence type="ECO:0000256" key="8">
    <source>
        <dbReference type="ARBA" id="ARBA00031261"/>
    </source>
</evidence>
<comment type="function">
    <text evidence="9">Component of the Mediator complex, a coactivator involved in the regulated transcription of nearly all RNA polymerase II-dependent genes. Mediator functions as a bridge to convey information from gene-specific regulatory proteins to the basal RNA polymerase II transcription machinery. Mediator is recruited to promoters by direct interactions with regulatory proteins and serves as a scaffold for the assembly of a functional preinitiation complex with RNA polymerase II and the general transcription factors.</text>
</comment>
<feature type="compositionally biased region" description="Acidic residues" evidence="10">
    <location>
        <begin position="180"/>
        <end position="197"/>
    </location>
</feature>
<dbReference type="Proteomes" id="UP000462212">
    <property type="component" value="Unassembled WGS sequence"/>
</dbReference>
<dbReference type="GO" id="GO:0003712">
    <property type="term" value="F:transcription coregulator activity"/>
    <property type="evidence" value="ECO:0007669"/>
    <property type="project" value="InterPro"/>
</dbReference>
<evidence type="ECO:0000256" key="10">
    <source>
        <dbReference type="SAM" id="MobiDB-lite"/>
    </source>
</evidence>